<evidence type="ECO:0000259" key="8">
    <source>
        <dbReference type="PROSITE" id="PS50015"/>
    </source>
</evidence>
<keyword evidence="3 7" id="KW-0732">Signal</keyword>
<evidence type="ECO:0000256" key="2">
    <source>
        <dbReference type="ARBA" id="ARBA00022525"/>
    </source>
</evidence>
<keyword evidence="6" id="KW-0325">Glycoprotein</keyword>
<name>A0AAJ7BP02_CEPCN</name>
<evidence type="ECO:0000256" key="5">
    <source>
        <dbReference type="ARBA" id="ARBA00023157"/>
    </source>
</evidence>
<dbReference type="RefSeq" id="XP_015590045.1">
    <property type="nucleotide sequence ID" value="XM_015734559.2"/>
</dbReference>
<feature type="domain" description="Saposin B-type" evidence="8">
    <location>
        <begin position="547"/>
        <end position="628"/>
    </location>
</feature>
<dbReference type="GeneID" id="107265273"/>
<dbReference type="Gene3D" id="1.10.225.10">
    <property type="entry name" value="Saposin-like"/>
    <property type="match status" value="7"/>
</dbReference>
<feature type="domain" description="Saposin B-type" evidence="8">
    <location>
        <begin position="674"/>
        <end position="755"/>
    </location>
</feature>
<dbReference type="SUPFAM" id="SSF47862">
    <property type="entry name" value="Saposin"/>
    <property type="match status" value="8"/>
</dbReference>
<evidence type="ECO:0000313" key="10">
    <source>
        <dbReference type="Proteomes" id="UP000694920"/>
    </source>
</evidence>
<evidence type="ECO:0000256" key="7">
    <source>
        <dbReference type="SAM" id="SignalP"/>
    </source>
</evidence>
<evidence type="ECO:0000259" key="9">
    <source>
        <dbReference type="PROSITE" id="PS51110"/>
    </source>
</evidence>
<protein>
    <submittedName>
        <fullName evidence="11">Prosaposin</fullName>
    </submittedName>
</protein>
<dbReference type="GO" id="GO:0005764">
    <property type="term" value="C:lysosome"/>
    <property type="evidence" value="ECO:0007669"/>
    <property type="project" value="InterPro"/>
</dbReference>
<dbReference type="AlphaFoldDB" id="A0AAJ7BP02"/>
<comment type="subcellular location">
    <subcellularLocation>
        <location evidence="1">Secreted</location>
    </subcellularLocation>
</comment>
<dbReference type="Pfam" id="PF02199">
    <property type="entry name" value="SapA"/>
    <property type="match status" value="2"/>
</dbReference>
<feature type="domain" description="Saposin A-type" evidence="9">
    <location>
        <begin position="857"/>
        <end position="897"/>
    </location>
</feature>
<dbReference type="SMART" id="SM00162">
    <property type="entry name" value="SAPA"/>
    <property type="match status" value="2"/>
</dbReference>
<feature type="domain" description="Saposin B-type" evidence="8">
    <location>
        <begin position="293"/>
        <end position="373"/>
    </location>
</feature>
<dbReference type="KEGG" id="ccin:107265273"/>
<dbReference type="PANTHER" id="PTHR11480:SF3">
    <property type="entry name" value="BCDNA.GH08312"/>
    <property type="match status" value="1"/>
</dbReference>
<dbReference type="SMART" id="SM00741">
    <property type="entry name" value="SapB"/>
    <property type="match status" value="7"/>
</dbReference>
<dbReference type="Pfam" id="PF05184">
    <property type="entry name" value="SapB_1"/>
    <property type="match status" value="5"/>
</dbReference>
<dbReference type="PANTHER" id="PTHR11480">
    <property type="entry name" value="SAPOSIN-RELATED"/>
    <property type="match status" value="1"/>
</dbReference>
<sequence>MKAILFALCATLAVTTARVVINSEGQETPHLLGSKACTWGPSYWCQDLKSAAGCNATKHCISKVWESMTVPEDKDDVCGICKDMVQQARDQLESNETQEDLKLVFEGSCALIHIKPIVEECDKLVDQFIPELVETLASQMNPSVVCSVAGLCNSAHIDKLLLEYHNTMKEVDEIKPKSLANDELEPDECSKCYTIATHMQDKFTHTSRDNILERMLHVCGRMDSYSDACSSIILTYFNDIYAHLQENFNAANICHLSGQCSAKFHKHENDDDKKPLEVEIRPLSSVGMVEVSDDLPCKLCVQLVSHLRDLLVANTTMNEFQIVLEGLCKQTRSFATECKAIVDEYYKEIYVYLTMGLNGNAVCEMASICPAPGNSALNGPIWPLIHEKPAQIGLEIMNKKKQNLGENGAGIRNVHKNTEAEEMQLPLERFYVPFGNLGLPQTGAQGKQTCALCEYFLHYVQEAITDPVTESKVKNIIGEICEKLPKSVHGECQQFVDTYGDAVVAILAQEIDPSQVCPMIHVCPSQSFLEAWETIPKEMVLESDVKDKPSCPLCLLAVTQLYNVIKDNKTENSIRNALSKLCIHLPNDLSEECKDLVKIYSDELIELLIADLTPQEVCVYIKLCDPSKNTGVSDDLPNELVPTNFFPLDNDGEIMTNEIPDFPLHPVPHKKVADDTKCVVCEFVMQYIEKSLKNKKNKDEIEKVVHGVCNYLPKTIANECNDFVTEYADIVIDLLSQEVEPKEVCTMIGLCQADMQKIQESVAECALCQAIISAIDKLLANPTIDNDIEQAVAKVCKYLPASKQSKCTMLMEVYEQSIINILRSYGDTKKICSKLALCSASDYLAMSHLNPRKRRSYSYGQKPCTWGKSYLCSTDEVAAECNVVDYCKEKVWKAESASAANQKIAV</sequence>
<keyword evidence="4" id="KW-0677">Repeat</keyword>
<dbReference type="GO" id="GO:0016020">
    <property type="term" value="C:membrane"/>
    <property type="evidence" value="ECO:0007669"/>
    <property type="project" value="GOC"/>
</dbReference>
<dbReference type="FunFam" id="1.10.225.10:FF:000002">
    <property type="entry name" value="prosaposin isoform X2"/>
    <property type="match status" value="2"/>
</dbReference>
<keyword evidence="10" id="KW-1185">Reference proteome</keyword>
<organism evidence="10 11">
    <name type="scientific">Cephus cinctus</name>
    <name type="common">Wheat stem sawfly</name>
    <dbReference type="NCBI Taxonomy" id="211228"/>
    <lineage>
        <taxon>Eukaryota</taxon>
        <taxon>Metazoa</taxon>
        <taxon>Ecdysozoa</taxon>
        <taxon>Arthropoda</taxon>
        <taxon>Hexapoda</taxon>
        <taxon>Insecta</taxon>
        <taxon>Pterygota</taxon>
        <taxon>Neoptera</taxon>
        <taxon>Endopterygota</taxon>
        <taxon>Hymenoptera</taxon>
        <taxon>Cephoidea</taxon>
        <taxon>Cephidae</taxon>
        <taxon>Cephus</taxon>
    </lineage>
</organism>
<keyword evidence="2" id="KW-0964">Secreted</keyword>
<dbReference type="InterPro" id="IPR051428">
    <property type="entry name" value="Sphingo_Act-Surfact_Prot"/>
</dbReference>
<feature type="chain" id="PRO_5042558994" evidence="7">
    <location>
        <begin position="18"/>
        <end position="906"/>
    </location>
</feature>
<dbReference type="InterPro" id="IPR008138">
    <property type="entry name" value="SapB_2"/>
</dbReference>
<evidence type="ECO:0000313" key="11">
    <source>
        <dbReference type="RefSeq" id="XP_015590045.1"/>
    </source>
</evidence>
<dbReference type="InterPro" id="IPR003119">
    <property type="entry name" value="SAP_A"/>
</dbReference>
<proteinExistence type="predicted"/>
<accession>A0AAJ7BP02</accession>
<dbReference type="PRINTS" id="PR01797">
    <property type="entry name" value="SAPOSIN"/>
</dbReference>
<reference evidence="11" key="1">
    <citation type="submission" date="2025-08" db="UniProtKB">
        <authorList>
            <consortium name="RefSeq"/>
        </authorList>
    </citation>
    <scope>IDENTIFICATION</scope>
</reference>
<dbReference type="PROSITE" id="PS50015">
    <property type="entry name" value="SAP_B"/>
    <property type="match status" value="7"/>
</dbReference>
<evidence type="ECO:0000256" key="6">
    <source>
        <dbReference type="ARBA" id="ARBA00023180"/>
    </source>
</evidence>
<keyword evidence="5" id="KW-1015">Disulfide bond</keyword>
<feature type="signal peptide" evidence="7">
    <location>
        <begin position="1"/>
        <end position="17"/>
    </location>
</feature>
<dbReference type="InterPro" id="IPR007856">
    <property type="entry name" value="SapB_1"/>
</dbReference>
<dbReference type="CTD" id="43662"/>
<feature type="domain" description="Saposin B-type" evidence="8">
    <location>
        <begin position="761"/>
        <end position="842"/>
    </location>
</feature>
<dbReference type="Pfam" id="PF03489">
    <property type="entry name" value="SapB_2"/>
    <property type="match status" value="6"/>
</dbReference>
<feature type="domain" description="Saposin B-type" evidence="8">
    <location>
        <begin position="446"/>
        <end position="527"/>
    </location>
</feature>
<dbReference type="InterPro" id="IPR011001">
    <property type="entry name" value="Saposin-like"/>
</dbReference>
<dbReference type="GO" id="GO:0005576">
    <property type="term" value="C:extracellular region"/>
    <property type="evidence" value="ECO:0007669"/>
    <property type="project" value="UniProtKB-SubCell"/>
</dbReference>
<feature type="domain" description="Saposin B-type" evidence="8">
    <location>
        <begin position="74"/>
        <end position="156"/>
    </location>
</feature>
<evidence type="ECO:0000256" key="4">
    <source>
        <dbReference type="ARBA" id="ARBA00022737"/>
    </source>
</evidence>
<evidence type="ECO:0000256" key="1">
    <source>
        <dbReference type="ARBA" id="ARBA00004613"/>
    </source>
</evidence>
<dbReference type="GO" id="GO:0006665">
    <property type="term" value="P:sphingolipid metabolic process"/>
    <property type="evidence" value="ECO:0007669"/>
    <property type="project" value="InterPro"/>
</dbReference>
<gene>
    <name evidence="11" type="primary">LOC107265273</name>
</gene>
<feature type="domain" description="Saposin B-type" evidence="8">
    <location>
        <begin position="185"/>
        <end position="264"/>
    </location>
</feature>
<dbReference type="InterPro" id="IPR008139">
    <property type="entry name" value="SaposinB_dom"/>
</dbReference>
<feature type="domain" description="Saposin A-type" evidence="9">
    <location>
        <begin position="30"/>
        <end position="70"/>
    </location>
</feature>
<evidence type="ECO:0000256" key="3">
    <source>
        <dbReference type="ARBA" id="ARBA00022729"/>
    </source>
</evidence>
<dbReference type="Proteomes" id="UP000694920">
    <property type="component" value="Unplaced"/>
</dbReference>
<dbReference type="PROSITE" id="PS51110">
    <property type="entry name" value="SAP_A"/>
    <property type="match status" value="2"/>
</dbReference>
<dbReference type="InterPro" id="IPR008373">
    <property type="entry name" value="Saposin"/>
</dbReference>